<evidence type="ECO:0000256" key="13">
    <source>
        <dbReference type="ARBA" id="ARBA00023033"/>
    </source>
</evidence>
<keyword evidence="7 16" id="KW-0349">Heme</keyword>
<evidence type="ECO:0000256" key="6">
    <source>
        <dbReference type="ARBA" id="ARBA00012109"/>
    </source>
</evidence>
<accession>A0A6J2JVK5</accession>
<evidence type="ECO:0000256" key="4">
    <source>
        <dbReference type="ARBA" id="ARBA00004406"/>
    </source>
</evidence>
<dbReference type="Gene3D" id="1.10.630.10">
    <property type="entry name" value="Cytochrome P450"/>
    <property type="match status" value="1"/>
</dbReference>
<dbReference type="GO" id="GO:0016712">
    <property type="term" value="F:oxidoreductase activity, acting on paired donors, with incorporation or reduction of molecular oxygen, reduced flavin or flavoprotein as one donor, and incorporation of one atom of oxygen"/>
    <property type="evidence" value="ECO:0007669"/>
    <property type="project" value="UniProtKB-EC"/>
</dbReference>
<dbReference type="InterPro" id="IPR002401">
    <property type="entry name" value="Cyt_P450_E_grp-I"/>
</dbReference>
<keyword evidence="18" id="KW-1133">Transmembrane helix</keyword>
<feature type="transmembrane region" description="Helical" evidence="18">
    <location>
        <begin position="6"/>
        <end position="22"/>
    </location>
</feature>
<keyword evidence="12 16" id="KW-0408">Iron</keyword>
<dbReference type="PANTHER" id="PTHR24292:SF84">
    <property type="entry name" value="CYTOCHROME P450 28A5-RELATED"/>
    <property type="match status" value="1"/>
</dbReference>
<evidence type="ECO:0000256" key="3">
    <source>
        <dbReference type="ARBA" id="ARBA00004174"/>
    </source>
</evidence>
<keyword evidence="11 17" id="KW-0560">Oxidoreductase</keyword>
<dbReference type="OrthoDB" id="2789670at2759"/>
<dbReference type="GeneID" id="114245556"/>
<protein>
    <recommendedName>
        <fullName evidence="6">unspecific monooxygenase</fullName>
        <ecNumber evidence="6">1.14.14.1</ecNumber>
    </recommendedName>
</protein>
<keyword evidence="14 18" id="KW-0472">Membrane</keyword>
<evidence type="ECO:0000256" key="15">
    <source>
        <dbReference type="ARBA" id="ARBA00047827"/>
    </source>
</evidence>
<dbReference type="KEGG" id="bman:114245556"/>
<keyword evidence="10" id="KW-0492">Microsome</keyword>
<dbReference type="CDD" id="cd11056">
    <property type="entry name" value="CYP6-like"/>
    <property type="match status" value="1"/>
</dbReference>
<feature type="binding site" description="axial binding residue" evidence="16">
    <location>
        <position position="457"/>
    </location>
    <ligand>
        <name>heme</name>
        <dbReference type="ChEBI" id="CHEBI:30413"/>
    </ligand>
    <ligandPart>
        <name>Fe</name>
        <dbReference type="ChEBI" id="CHEBI:18248"/>
    </ligandPart>
</feature>
<sequence>MYLLTFLLHFILFLVLVVYYITKRNHGYWKNKKVPFEKPYPILGNYGDYILLKIFFGNVTKRLCEKFPESPYVGTFYGTEPALVVQDPDLIRLILVKDFFYFHGREVCKYVDREITTQSIFFTYGDDWRVLRHSLTPLFTTSKMKNMFHLIKNCCRVFENVLEEKATVKSFEINSIIKYFIMDCVGACLFGVEINAMEKHSQNPIVKISKEIFPKSTTRGIINVLRGIWPSLFYALRLKLFPEVITMFFTDLLECAFKDRQRNLSQRQDFIDLFMKLRQNKYLVGDSIPDIKNGRVQKVNLEVTDELLIAQCVSFFGAAFETSSTTLSLTFYELAKNPKYQKKAIEEVDDYFAKHNNEIEFDIVSETPYLNACIDETLRLYPSLANLTREVMEDYTFPTGLKVEKGTRIHIPVYHLQRNPKYFPEPNKFDPRRFLPEAKQTIYPFTYMPFGEGHRICIAMRFAKMQMLAGFATLLKKYEVAVDDTTPQELTIDPRIIVTTPIENIQLKLIARQHAL</sequence>
<dbReference type="InterPro" id="IPR017972">
    <property type="entry name" value="Cyt_P450_CS"/>
</dbReference>
<evidence type="ECO:0000256" key="18">
    <source>
        <dbReference type="SAM" id="Phobius"/>
    </source>
</evidence>
<dbReference type="PANTHER" id="PTHR24292">
    <property type="entry name" value="CYTOCHROME P450"/>
    <property type="match status" value="1"/>
</dbReference>
<evidence type="ECO:0000256" key="7">
    <source>
        <dbReference type="ARBA" id="ARBA00022617"/>
    </source>
</evidence>
<proteinExistence type="inferred from homology"/>
<keyword evidence="13 17" id="KW-0503">Monooxygenase</keyword>
<reference evidence="20" key="1">
    <citation type="submission" date="2025-08" db="UniProtKB">
        <authorList>
            <consortium name="RefSeq"/>
        </authorList>
    </citation>
    <scope>IDENTIFICATION</scope>
    <source>
        <tissue evidence="20">Silk gland</tissue>
    </source>
</reference>
<evidence type="ECO:0000256" key="9">
    <source>
        <dbReference type="ARBA" id="ARBA00022824"/>
    </source>
</evidence>
<gene>
    <name evidence="20" type="primary">LOC114245556</name>
</gene>
<dbReference type="CTD" id="100126549"/>
<dbReference type="EC" id="1.14.14.1" evidence="6"/>
<dbReference type="InterPro" id="IPR001128">
    <property type="entry name" value="Cyt_P450"/>
</dbReference>
<comment type="catalytic activity">
    <reaction evidence="15">
        <text>an organic molecule + reduced [NADPH--hemoprotein reductase] + O2 = an alcohol + oxidized [NADPH--hemoprotein reductase] + H2O + H(+)</text>
        <dbReference type="Rhea" id="RHEA:17149"/>
        <dbReference type="Rhea" id="RHEA-COMP:11964"/>
        <dbReference type="Rhea" id="RHEA-COMP:11965"/>
        <dbReference type="ChEBI" id="CHEBI:15377"/>
        <dbReference type="ChEBI" id="CHEBI:15378"/>
        <dbReference type="ChEBI" id="CHEBI:15379"/>
        <dbReference type="ChEBI" id="CHEBI:30879"/>
        <dbReference type="ChEBI" id="CHEBI:57618"/>
        <dbReference type="ChEBI" id="CHEBI:58210"/>
        <dbReference type="ChEBI" id="CHEBI:142491"/>
        <dbReference type="EC" id="1.14.14.1"/>
    </reaction>
</comment>
<dbReference type="GO" id="GO:0005789">
    <property type="term" value="C:endoplasmic reticulum membrane"/>
    <property type="evidence" value="ECO:0007669"/>
    <property type="project" value="UniProtKB-SubCell"/>
</dbReference>
<evidence type="ECO:0000313" key="19">
    <source>
        <dbReference type="Proteomes" id="UP000504629"/>
    </source>
</evidence>
<comment type="subcellular location">
    <subcellularLocation>
        <location evidence="4">Endoplasmic reticulum membrane</location>
        <topology evidence="4">Peripheral membrane protein</topology>
    </subcellularLocation>
    <subcellularLocation>
        <location evidence="3">Microsome membrane</location>
        <topology evidence="3">Peripheral membrane protein</topology>
    </subcellularLocation>
</comment>
<evidence type="ECO:0000256" key="12">
    <source>
        <dbReference type="ARBA" id="ARBA00023004"/>
    </source>
</evidence>
<dbReference type="FunFam" id="1.10.630.10:FF:000042">
    <property type="entry name" value="Cytochrome P450"/>
    <property type="match status" value="1"/>
</dbReference>
<keyword evidence="18" id="KW-0812">Transmembrane</keyword>
<evidence type="ECO:0000256" key="8">
    <source>
        <dbReference type="ARBA" id="ARBA00022723"/>
    </source>
</evidence>
<keyword evidence="9" id="KW-0256">Endoplasmic reticulum</keyword>
<dbReference type="Proteomes" id="UP000504629">
    <property type="component" value="Unplaced"/>
</dbReference>
<evidence type="ECO:0000313" key="20">
    <source>
        <dbReference type="RefSeq" id="XP_028033575.1"/>
    </source>
</evidence>
<evidence type="ECO:0000256" key="16">
    <source>
        <dbReference type="PIRSR" id="PIRSR602401-1"/>
    </source>
</evidence>
<dbReference type="InterPro" id="IPR050476">
    <property type="entry name" value="Insect_CytP450_Detox"/>
</dbReference>
<dbReference type="AlphaFoldDB" id="A0A6J2JVK5"/>
<dbReference type="Pfam" id="PF00067">
    <property type="entry name" value="p450"/>
    <property type="match status" value="1"/>
</dbReference>
<dbReference type="SUPFAM" id="SSF48264">
    <property type="entry name" value="Cytochrome P450"/>
    <property type="match status" value="1"/>
</dbReference>
<evidence type="ECO:0000256" key="14">
    <source>
        <dbReference type="ARBA" id="ARBA00023136"/>
    </source>
</evidence>
<dbReference type="PROSITE" id="PS00086">
    <property type="entry name" value="CYTOCHROME_P450"/>
    <property type="match status" value="1"/>
</dbReference>
<dbReference type="GO" id="GO:0020037">
    <property type="term" value="F:heme binding"/>
    <property type="evidence" value="ECO:0007669"/>
    <property type="project" value="InterPro"/>
</dbReference>
<dbReference type="InterPro" id="IPR036396">
    <property type="entry name" value="Cyt_P450_sf"/>
</dbReference>
<keyword evidence="19" id="KW-1185">Reference proteome</keyword>
<comment type="similarity">
    <text evidence="5 17">Belongs to the cytochrome P450 family.</text>
</comment>
<dbReference type="PRINTS" id="PR00385">
    <property type="entry name" value="P450"/>
</dbReference>
<dbReference type="PRINTS" id="PR00463">
    <property type="entry name" value="EP450I"/>
</dbReference>
<organism evidence="19 20">
    <name type="scientific">Bombyx mandarina</name>
    <name type="common">Wild silk moth</name>
    <name type="synonym">Wild silkworm</name>
    <dbReference type="NCBI Taxonomy" id="7092"/>
    <lineage>
        <taxon>Eukaryota</taxon>
        <taxon>Metazoa</taxon>
        <taxon>Ecdysozoa</taxon>
        <taxon>Arthropoda</taxon>
        <taxon>Hexapoda</taxon>
        <taxon>Insecta</taxon>
        <taxon>Pterygota</taxon>
        <taxon>Neoptera</taxon>
        <taxon>Endopterygota</taxon>
        <taxon>Lepidoptera</taxon>
        <taxon>Glossata</taxon>
        <taxon>Ditrysia</taxon>
        <taxon>Bombycoidea</taxon>
        <taxon>Bombycidae</taxon>
        <taxon>Bombycinae</taxon>
        <taxon>Bombyx</taxon>
    </lineage>
</organism>
<comment type="cofactor">
    <cofactor evidence="1 16">
        <name>heme</name>
        <dbReference type="ChEBI" id="CHEBI:30413"/>
    </cofactor>
</comment>
<keyword evidence="8 16" id="KW-0479">Metal-binding</keyword>
<evidence type="ECO:0000256" key="11">
    <source>
        <dbReference type="ARBA" id="ARBA00023002"/>
    </source>
</evidence>
<evidence type="ECO:0000256" key="10">
    <source>
        <dbReference type="ARBA" id="ARBA00022848"/>
    </source>
</evidence>
<comment type="function">
    <text evidence="2">May be involved in the metabolism of insect hormones and in the breakdown of synthetic insecticides.</text>
</comment>
<evidence type="ECO:0000256" key="5">
    <source>
        <dbReference type="ARBA" id="ARBA00010617"/>
    </source>
</evidence>
<dbReference type="GO" id="GO:0005506">
    <property type="term" value="F:iron ion binding"/>
    <property type="evidence" value="ECO:0007669"/>
    <property type="project" value="InterPro"/>
</dbReference>
<evidence type="ECO:0000256" key="17">
    <source>
        <dbReference type="RuleBase" id="RU000461"/>
    </source>
</evidence>
<evidence type="ECO:0000256" key="1">
    <source>
        <dbReference type="ARBA" id="ARBA00001971"/>
    </source>
</evidence>
<evidence type="ECO:0000256" key="2">
    <source>
        <dbReference type="ARBA" id="ARBA00003690"/>
    </source>
</evidence>
<dbReference type="RefSeq" id="XP_028033575.1">
    <property type="nucleotide sequence ID" value="XM_028177774.1"/>
</dbReference>
<name>A0A6J2JVK5_BOMMA</name>